<comment type="caution">
    <text evidence="1">The sequence shown here is derived from an EMBL/GenBank/DDBJ whole genome shotgun (WGS) entry which is preliminary data.</text>
</comment>
<dbReference type="EMBL" id="QZWG01000005">
    <property type="protein sequence ID" value="RZC11538.1"/>
    <property type="molecule type" value="Genomic_DNA"/>
</dbReference>
<reference evidence="1 2" key="1">
    <citation type="submission" date="2018-09" db="EMBL/GenBank/DDBJ databases">
        <title>A high-quality reference genome of wild soybean provides a powerful tool to mine soybean genomes.</title>
        <authorList>
            <person name="Xie M."/>
            <person name="Chung C.Y.L."/>
            <person name="Li M.-W."/>
            <person name="Wong F.-L."/>
            <person name="Chan T.-F."/>
            <person name="Lam H.-M."/>
        </authorList>
    </citation>
    <scope>NUCLEOTIDE SEQUENCE [LARGE SCALE GENOMIC DNA]</scope>
    <source>
        <strain evidence="2">cv. W05</strain>
        <tissue evidence="1">Hypocotyl of etiolated seedlings</tissue>
    </source>
</reference>
<keyword evidence="2" id="KW-1185">Reference proteome</keyword>
<evidence type="ECO:0000313" key="1">
    <source>
        <dbReference type="EMBL" id="RZC11538.1"/>
    </source>
</evidence>
<accession>A0A445KLB9</accession>
<dbReference type="Proteomes" id="UP000289340">
    <property type="component" value="Chromosome 5"/>
</dbReference>
<evidence type="ECO:0000313" key="2">
    <source>
        <dbReference type="Proteomes" id="UP000289340"/>
    </source>
</evidence>
<protein>
    <submittedName>
        <fullName evidence="1">Uncharacterized protein</fullName>
    </submittedName>
</protein>
<organism evidence="1 2">
    <name type="scientific">Glycine soja</name>
    <name type="common">Wild soybean</name>
    <dbReference type="NCBI Taxonomy" id="3848"/>
    <lineage>
        <taxon>Eukaryota</taxon>
        <taxon>Viridiplantae</taxon>
        <taxon>Streptophyta</taxon>
        <taxon>Embryophyta</taxon>
        <taxon>Tracheophyta</taxon>
        <taxon>Spermatophyta</taxon>
        <taxon>Magnoliopsida</taxon>
        <taxon>eudicotyledons</taxon>
        <taxon>Gunneridae</taxon>
        <taxon>Pentapetalae</taxon>
        <taxon>rosids</taxon>
        <taxon>fabids</taxon>
        <taxon>Fabales</taxon>
        <taxon>Fabaceae</taxon>
        <taxon>Papilionoideae</taxon>
        <taxon>50 kb inversion clade</taxon>
        <taxon>NPAAA clade</taxon>
        <taxon>indigoferoid/millettioid clade</taxon>
        <taxon>Phaseoleae</taxon>
        <taxon>Glycine</taxon>
        <taxon>Glycine subgen. Soja</taxon>
    </lineage>
</organism>
<dbReference type="AlphaFoldDB" id="A0A445KLB9"/>
<proteinExistence type="predicted"/>
<gene>
    <name evidence="1" type="ORF">D0Y65_011650</name>
</gene>
<name>A0A445KLB9_GLYSO</name>
<sequence length="75" mass="8826">MVYFFIMDSQHHIISPFAGTSSLPCASGRGDFRRLCRHFYFSSLHNFFSTIPYFSSFLDLIFQFQSNKRNCHCSQ</sequence>